<protein>
    <submittedName>
        <fullName evidence="2">Heterokaryon incompatibility protein-domain-containing protein</fullName>
    </submittedName>
</protein>
<dbReference type="EMBL" id="MU865968">
    <property type="protein sequence ID" value="KAK4445121.1"/>
    <property type="molecule type" value="Genomic_DNA"/>
</dbReference>
<feature type="domain" description="Heterokaryon incompatibility" evidence="1">
    <location>
        <begin position="57"/>
        <end position="243"/>
    </location>
</feature>
<gene>
    <name evidence="2" type="ORF">QBC34DRAFT_472981</name>
</gene>
<keyword evidence="3" id="KW-1185">Reference proteome</keyword>
<dbReference type="Pfam" id="PF26639">
    <property type="entry name" value="Het-6_barrel"/>
    <property type="match status" value="1"/>
</dbReference>
<dbReference type="InterPro" id="IPR010730">
    <property type="entry name" value="HET"/>
</dbReference>
<reference evidence="2" key="2">
    <citation type="submission" date="2023-05" db="EMBL/GenBank/DDBJ databases">
        <authorList>
            <consortium name="Lawrence Berkeley National Laboratory"/>
            <person name="Steindorff A."/>
            <person name="Hensen N."/>
            <person name="Bonometti L."/>
            <person name="Westerberg I."/>
            <person name="Brannstrom I.O."/>
            <person name="Guillou S."/>
            <person name="Cros-Aarteil S."/>
            <person name="Calhoun S."/>
            <person name="Haridas S."/>
            <person name="Kuo A."/>
            <person name="Mondo S."/>
            <person name="Pangilinan J."/>
            <person name="Riley R."/>
            <person name="Labutti K."/>
            <person name="Andreopoulos B."/>
            <person name="Lipzen A."/>
            <person name="Chen C."/>
            <person name="Yanf M."/>
            <person name="Daum C."/>
            <person name="Ng V."/>
            <person name="Clum A."/>
            <person name="Ohm R."/>
            <person name="Martin F."/>
            <person name="Silar P."/>
            <person name="Natvig D."/>
            <person name="Lalanne C."/>
            <person name="Gautier V."/>
            <person name="Ament-Velasquez S.L."/>
            <person name="Kruys A."/>
            <person name="Hutchinson M.I."/>
            <person name="Powell A.J."/>
            <person name="Barry K."/>
            <person name="Miller A.N."/>
            <person name="Grigoriev I.V."/>
            <person name="Debuchy R."/>
            <person name="Gladieux P."/>
            <person name="Thoren M.H."/>
            <person name="Johannesson H."/>
        </authorList>
    </citation>
    <scope>NUCLEOTIDE SEQUENCE</scope>
    <source>
        <strain evidence="2">PSN243</strain>
    </source>
</reference>
<proteinExistence type="predicted"/>
<dbReference type="Pfam" id="PF06985">
    <property type="entry name" value="HET"/>
    <property type="match status" value="1"/>
</dbReference>
<dbReference type="InterPro" id="IPR052895">
    <property type="entry name" value="HetReg/Transcr_Mod"/>
</dbReference>
<evidence type="ECO:0000259" key="1">
    <source>
        <dbReference type="Pfam" id="PF06985"/>
    </source>
</evidence>
<evidence type="ECO:0000313" key="2">
    <source>
        <dbReference type="EMBL" id="KAK4445121.1"/>
    </source>
</evidence>
<reference evidence="2" key="1">
    <citation type="journal article" date="2023" name="Mol. Phylogenet. Evol.">
        <title>Genome-scale phylogeny and comparative genomics of the fungal order Sordariales.</title>
        <authorList>
            <person name="Hensen N."/>
            <person name="Bonometti L."/>
            <person name="Westerberg I."/>
            <person name="Brannstrom I.O."/>
            <person name="Guillou S."/>
            <person name="Cros-Aarteil S."/>
            <person name="Calhoun S."/>
            <person name="Haridas S."/>
            <person name="Kuo A."/>
            <person name="Mondo S."/>
            <person name="Pangilinan J."/>
            <person name="Riley R."/>
            <person name="LaButti K."/>
            <person name="Andreopoulos B."/>
            <person name="Lipzen A."/>
            <person name="Chen C."/>
            <person name="Yan M."/>
            <person name="Daum C."/>
            <person name="Ng V."/>
            <person name="Clum A."/>
            <person name="Steindorff A."/>
            <person name="Ohm R.A."/>
            <person name="Martin F."/>
            <person name="Silar P."/>
            <person name="Natvig D.O."/>
            <person name="Lalanne C."/>
            <person name="Gautier V."/>
            <person name="Ament-Velasquez S.L."/>
            <person name="Kruys A."/>
            <person name="Hutchinson M.I."/>
            <person name="Powell A.J."/>
            <person name="Barry K."/>
            <person name="Miller A.N."/>
            <person name="Grigoriev I.V."/>
            <person name="Debuchy R."/>
            <person name="Gladieux P."/>
            <person name="Hiltunen Thoren M."/>
            <person name="Johannesson H."/>
        </authorList>
    </citation>
    <scope>NUCLEOTIDE SEQUENCE</scope>
    <source>
        <strain evidence="2">PSN243</strain>
    </source>
</reference>
<dbReference type="AlphaFoldDB" id="A0AAV9G965"/>
<evidence type="ECO:0000313" key="3">
    <source>
        <dbReference type="Proteomes" id="UP001321760"/>
    </source>
</evidence>
<comment type="caution">
    <text evidence="2">The sequence shown here is derived from an EMBL/GenBank/DDBJ whole genome shotgun (WGS) entry which is preliminary data.</text>
</comment>
<organism evidence="2 3">
    <name type="scientific">Podospora aff. communis PSN243</name>
    <dbReference type="NCBI Taxonomy" id="3040156"/>
    <lineage>
        <taxon>Eukaryota</taxon>
        <taxon>Fungi</taxon>
        <taxon>Dikarya</taxon>
        <taxon>Ascomycota</taxon>
        <taxon>Pezizomycotina</taxon>
        <taxon>Sordariomycetes</taxon>
        <taxon>Sordariomycetidae</taxon>
        <taxon>Sordariales</taxon>
        <taxon>Podosporaceae</taxon>
        <taxon>Podospora</taxon>
    </lineage>
</organism>
<accession>A0AAV9G965</accession>
<dbReference type="PANTHER" id="PTHR24148:SF73">
    <property type="entry name" value="HET DOMAIN PROTEIN (AFU_ORTHOLOGUE AFUA_8G01020)"/>
    <property type="match status" value="1"/>
</dbReference>
<dbReference type="Proteomes" id="UP001321760">
    <property type="component" value="Unassembled WGS sequence"/>
</dbReference>
<name>A0AAV9G965_9PEZI</name>
<dbReference type="PANTHER" id="PTHR24148">
    <property type="entry name" value="ANKYRIN REPEAT DOMAIN-CONTAINING PROTEIN 39 HOMOLOG-RELATED"/>
    <property type="match status" value="1"/>
</dbReference>
<sequence length="702" mass="80315">MNLFTAFSRKPEPEPFSYTPLPHDRAIRLLHLVPDRTQHHGFSLVLQAADLDNAPKFCALSYTWQRAVVKTPAELEPDYREAPALVSVLCNGKRLEITENAFDFLCRIFSCGQFRADKTQVGANHVWIDSICINQSDARDRSHQVSLMGDIYFKCGGTIVWLGKEEPDPGTRWVVESFIPNFMELYRRRGVGMLRTKGPLCSDAEIGAELGEDVCGGWRKHYLHFFMFLARRRWFSRGWVAQEVILKAIFKNNLVLVVCGMSCFSVAWAVLNDFLQALMTLSWSRPLADRLCLQSSTRPWHVPLTRLFQNAHSLNRLGQLVLDNWDGSKTSAILEHRHEPTTDMERAYSLLYEFVNRMRDRYFADRRDHIYGCYGLVARTLKPDVSDHPLSPDYNLGDAELYIRTTWTLVQNMARLNILNYVEPPSQNRFAELPSWVPNFSRIHLARLIEMGRTNGQKIDASQRRTPHSAIRLTNQNELVLRGARLTTVSQKGPRLTRKRTSNMDWFLRLLSEHGHYHPTNEPSEEALSRTILANYFYWDTPNQTHIDEFREWWTVALTCRIKRLEGNLQGSSVALTGALKSLGKRSAWFPSMDEVTEALKIDPGNRDRTSPAYAVEVAYLRLVWPTRVFFVSSGGHFCFATDDVEPDDEVWLLEGGKTPFVLRPRAEGGYQLVGDAYVHGVMYGEAMTPGFVEGFGPVTIV</sequence>